<reference evidence="9 10" key="1">
    <citation type="submission" date="2017-05" db="EMBL/GenBank/DDBJ databases">
        <title>Host range expansion of the Methanosphaera genus to humans and monogastric animals involves recent and extensive reduction in genome content.</title>
        <authorList>
            <person name="Hoedt E.C."/>
            <person name="Volmer J.G."/>
            <person name="Parks D.H."/>
            <person name="Rosewarne C.P."/>
            <person name="Denman S.E."/>
            <person name="Mcsweeney C.S."/>
            <person name="O Cuiv P."/>
            <person name="Hugenholtz P."/>
            <person name="Tyson G.W."/>
            <person name="Morrison M."/>
        </authorList>
    </citation>
    <scope>NUCLEOTIDE SEQUENCE [LARGE SCALE GENOMIC DNA]</scope>
    <source>
        <strain evidence="9 10">PA5</strain>
    </source>
</reference>
<dbReference type="HAMAP" id="MF_00647">
    <property type="entry name" value="PPAT_arch"/>
    <property type="match status" value="1"/>
</dbReference>
<evidence type="ECO:0000313" key="10">
    <source>
        <dbReference type="Proteomes" id="UP000248557"/>
    </source>
</evidence>
<keyword evidence="4 7" id="KW-0547">Nucleotide-binding</keyword>
<dbReference type="Proteomes" id="UP000248557">
    <property type="component" value="Unassembled WGS sequence"/>
</dbReference>
<evidence type="ECO:0000256" key="1">
    <source>
        <dbReference type="ARBA" id="ARBA00022490"/>
    </source>
</evidence>
<keyword evidence="2 7" id="KW-0808">Transferase</keyword>
<organism evidence="9 10">
    <name type="scientific">Methanosphaera stadtmanae</name>
    <dbReference type="NCBI Taxonomy" id="2317"/>
    <lineage>
        <taxon>Archaea</taxon>
        <taxon>Methanobacteriati</taxon>
        <taxon>Methanobacteriota</taxon>
        <taxon>Methanomada group</taxon>
        <taxon>Methanobacteria</taxon>
        <taxon>Methanobacteriales</taxon>
        <taxon>Methanobacteriaceae</taxon>
        <taxon>Methanosphaera</taxon>
    </lineage>
</organism>
<dbReference type="InterPro" id="IPR023540">
    <property type="entry name" value="PPAT_arch"/>
</dbReference>
<dbReference type="OMA" id="APHEQAV"/>
<keyword evidence="5 7" id="KW-0067">ATP-binding</keyword>
<feature type="domain" description="Cytidyltransferase-like" evidence="8">
    <location>
        <begin position="10"/>
        <end position="142"/>
    </location>
</feature>
<dbReference type="GO" id="GO:0015937">
    <property type="term" value="P:coenzyme A biosynthetic process"/>
    <property type="evidence" value="ECO:0007669"/>
    <property type="project" value="UniProtKB-UniRule"/>
</dbReference>
<dbReference type="GO" id="GO:0004595">
    <property type="term" value="F:pantetheine-phosphate adenylyltransferase activity"/>
    <property type="evidence" value="ECO:0007669"/>
    <property type="project" value="UniProtKB-UniRule"/>
</dbReference>
<dbReference type="InterPro" id="IPR004821">
    <property type="entry name" value="Cyt_trans-like"/>
</dbReference>
<dbReference type="GO" id="GO:0005524">
    <property type="term" value="F:ATP binding"/>
    <property type="evidence" value="ECO:0007669"/>
    <property type="project" value="UniProtKB-KW"/>
</dbReference>
<dbReference type="SUPFAM" id="SSF52374">
    <property type="entry name" value="Nucleotidylyl transferase"/>
    <property type="match status" value="1"/>
</dbReference>
<comment type="caution">
    <text evidence="9">The sequence shown here is derived from an EMBL/GenBank/DDBJ whole genome shotgun (WGS) entry which is preliminary data.</text>
</comment>
<evidence type="ECO:0000256" key="2">
    <source>
        <dbReference type="ARBA" id="ARBA00022679"/>
    </source>
</evidence>
<evidence type="ECO:0000256" key="3">
    <source>
        <dbReference type="ARBA" id="ARBA00022695"/>
    </source>
</evidence>
<comment type="pathway">
    <text evidence="7">Cofactor biosynthesis; coenzyme A biosynthesis.</text>
</comment>
<evidence type="ECO:0000256" key="6">
    <source>
        <dbReference type="ARBA" id="ARBA00022993"/>
    </source>
</evidence>
<dbReference type="EC" id="2.7.7.3" evidence="7"/>
<dbReference type="RefSeq" id="WP_011406113.1">
    <property type="nucleotide sequence ID" value="NZ_CATZXA010000078.1"/>
</dbReference>
<dbReference type="EMBL" id="NGJK01000026">
    <property type="protein sequence ID" value="RAP03376.1"/>
    <property type="molecule type" value="Genomic_DNA"/>
</dbReference>
<keyword evidence="6 7" id="KW-0173">Coenzyme A biosynthesis</keyword>
<evidence type="ECO:0000313" key="9">
    <source>
        <dbReference type="EMBL" id="RAP03376.1"/>
    </source>
</evidence>
<evidence type="ECO:0000259" key="8">
    <source>
        <dbReference type="Pfam" id="PF01467"/>
    </source>
</evidence>
<sequence>MKAKYRKIAVGGTFDKLHKGHEALLDAAFTMADEVLIGITSDDFASMKNHVIEPCEVRITKLKSIIKPYNKKYIIKKIMDSNGTADTDKNLDAIVVSKETEKSAIEINKIRCENGLNPLDIIIIEWILADDGVPISSTRIRKGEIDQKGTLL</sequence>
<dbReference type="NCBIfam" id="NF001985">
    <property type="entry name" value="PRK00777.1"/>
    <property type="match status" value="1"/>
</dbReference>
<accession>A0A328Q6X8</accession>
<dbReference type="NCBIfam" id="TIGR00125">
    <property type="entry name" value="cyt_tran_rel"/>
    <property type="match status" value="1"/>
</dbReference>
<protein>
    <recommendedName>
        <fullName evidence="7">Phosphopantetheine adenylyltransferase</fullName>
        <ecNumber evidence="7">2.7.7.3</ecNumber>
    </recommendedName>
    <alternativeName>
        <fullName evidence="7">Dephospho-CoA pyrophosphorylase</fullName>
    </alternativeName>
    <alternativeName>
        <fullName evidence="7">Pantetheine-phosphate adenylyltransferase</fullName>
        <shortName evidence="7">PPAT</shortName>
    </alternativeName>
</protein>
<evidence type="ECO:0000256" key="5">
    <source>
        <dbReference type="ARBA" id="ARBA00022840"/>
    </source>
</evidence>
<dbReference type="AlphaFoldDB" id="A0A328Q6X8"/>
<dbReference type="GO" id="GO:0005737">
    <property type="term" value="C:cytoplasm"/>
    <property type="evidence" value="ECO:0007669"/>
    <property type="project" value="UniProtKB-SubCell"/>
</dbReference>
<dbReference type="GeneID" id="3856259"/>
<evidence type="ECO:0000256" key="7">
    <source>
        <dbReference type="HAMAP-Rule" id="MF_00647"/>
    </source>
</evidence>
<evidence type="ECO:0000256" key="4">
    <source>
        <dbReference type="ARBA" id="ARBA00022741"/>
    </source>
</evidence>
<comment type="function">
    <text evidence="7">Reversibly transfers an adenylyl group from ATP to 4'-phosphopantetheine, yielding dephospho-CoA (dPCoA) and pyrophosphate.</text>
</comment>
<proteinExistence type="inferred from homology"/>
<keyword evidence="3 7" id="KW-0548">Nucleotidyltransferase</keyword>
<gene>
    <name evidence="7" type="primary">coaD</name>
    <name evidence="9" type="ORF">CA615_02460</name>
</gene>
<comment type="subcellular location">
    <subcellularLocation>
        <location evidence="7">Cytoplasm</location>
    </subcellularLocation>
</comment>
<dbReference type="Pfam" id="PF01467">
    <property type="entry name" value="CTP_transf_like"/>
    <property type="match status" value="1"/>
</dbReference>
<dbReference type="InterPro" id="IPR014729">
    <property type="entry name" value="Rossmann-like_a/b/a_fold"/>
</dbReference>
<dbReference type="Gene3D" id="3.40.50.620">
    <property type="entry name" value="HUPs"/>
    <property type="match status" value="1"/>
</dbReference>
<comment type="similarity">
    <text evidence="7">Belongs to the eukaryotic CoaD family.</text>
</comment>
<comment type="catalytic activity">
    <reaction evidence="7">
        <text>(R)-4'-phosphopantetheine + ATP + H(+) = 3'-dephospho-CoA + diphosphate</text>
        <dbReference type="Rhea" id="RHEA:19801"/>
        <dbReference type="ChEBI" id="CHEBI:15378"/>
        <dbReference type="ChEBI" id="CHEBI:30616"/>
        <dbReference type="ChEBI" id="CHEBI:33019"/>
        <dbReference type="ChEBI" id="CHEBI:57328"/>
        <dbReference type="ChEBI" id="CHEBI:61723"/>
        <dbReference type="EC" id="2.7.7.3"/>
    </reaction>
</comment>
<keyword evidence="1 7" id="KW-0963">Cytoplasm</keyword>
<name>A0A328Q6X8_9EURY</name>
<dbReference type="UniPathway" id="UPA00241"/>